<dbReference type="GO" id="GO:0006811">
    <property type="term" value="P:monoatomic ion transport"/>
    <property type="evidence" value="ECO:0007669"/>
    <property type="project" value="UniProtKB-KW"/>
</dbReference>
<feature type="transmembrane region" description="Helical" evidence="16">
    <location>
        <begin position="251"/>
        <end position="271"/>
    </location>
</feature>
<keyword evidence="12 16" id="KW-0472">Membrane</keyword>
<dbReference type="Gramene" id="QL04p054333:mrna">
    <property type="protein sequence ID" value="QL04p054333:mrna"/>
    <property type="gene ID" value="QL04p054333"/>
</dbReference>
<protein>
    <recommendedName>
        <fullName evidence="14">ferric-chelate reductase (NADH)</fullName>
        <ecNumber evidence="14">1.16.1.7</ecNumber>
    </recommendedName>
</protein>
<keyword evidence="8 16" id="KW-1133">Transmembrane helix</keyword>
<dbReference type="Pfam" id="PF08022">
    <property type="entry name" value="FAD_binding_8"/>
    <property type="match status" value="1"/>
</dbReference>
<dbReference type="Pfam" id="PF08030">
    <property type="entry name" value="NAD_binding_6"/>
    <property type="match status" value="1"/>
</dbReference>
<dbReference type="FunFam" id="3.40.50.80:FF:000039">
    <property type="entry name" value="Ferric reduction oxidase 3"/>
    <property type="match status" value="1"/>
</dbReference>
<keyword evidence="7" id="KW-0249">Electron transport</keyword>
<comment type="similarity">
    <text evidence="3">Belongs to the ferric reductase (FRE) family.</text>
</comment>
<dbReference type="SUPFAM" id="SSF52343">
    <property type="entry name" value="Ferredoxin reductase-like, C-terminal NADP-linked domain"/>
    <property type="match status" value="1"/>
</dbReference>
<evidence type="ECO:0000259" key="17">
    <source>
        <dbReference type="PROSITE" id="PS51384"/>
    </source>
</evidence>
<dbReference type="GO" id="GO:0140618">
    <property type="term" value="F:ferric-chelate reductase (NADH) activity"/>
    <property type="evidence" value="ECO:0007669"/>
    <property type="project" value="UniProtKB-EC"/>
</dbReference>
<evidence type="ECO:0000256" key="1">
    <source>
        <dbReference type="ARBA" id="ARBA00001974"/>
    </source>
</evidence>
<dbReference type="InterPro" id="IPR050369">
    <property type="entry name" value="RBOH/FRE"/>
</dbReference>
<dbReference type="PROSITE" id="PS51384">
    <property type="entry name" value="FAD_FR"/>
    <property type="match status" value="1"/>
</dbReference>
<evidence type="ECO:0000256" key="14">
    <source>
        <dbReference type="ARBA" id="ARBA00066905"/>
    </source>
</evidence>
<evidence type="ECO:0000256" key="3">
    <source>
        <dbReference type="ARBA" id="ARBA00006278"/>
    </source>
</evidence>
<sequence>MDANVVKKWSSSNEIISTVQAALRLLLMAVFLGSLLMWIMAPTNTYKQSWLPSILAKLNSTYFEPKQGARLLIYTLPILFVAAMGCFYLHMGKELKNDKITSSCRNPRFASWKKPVLIKGPLGIVSRVELVFLIMFIALLAWTFATYISNYFAKINPNSAAAQGEKVWQSKLDSSALTLGLVGNICLAFLFFPVTRGSSLLPLFGLTSENSIKYHIWLGNITMTLFTTHGICFIIYWAVTNELSQMLKWDKIGVSNLAGEIALVTGLAMWLTTIPRIRRKFFELFFYTHYLYIIFMIFFILHVGISFCGMMLPSFYLFVVDRYLRFLQSQRNVRLLSARVLPCETLELNLGKSLGLSYNPLGIMFINVPSISKLQWHPFSITSSSNLEPNKISIVIKSEGSWTKNLYQMLSSPSSLDRLEVSVEGPYAPASKDFLRYDTLVMVSGGSGITPFISIIRELIYMSTKLNYKAPKVILICAFKNSSELTMLDLILPISGTPSNNSNLQLQIEVFVTREKEPKIDNIKPIKAIKFKPHAKDTPLSSILGPKHWLWIGVIIASSFVIFLILLGIITRYYIYPVDHNSNIIFSTTWRSMINVLVICICIVMMTSAAVFWNKRQNDIETSQVQNMEGTTGSPSSYDMELESYPRQSLFQTTNVHYGQRPNLRRMLLEYNGSSTNVFASGPKRLRQEVATICSSGLADNLHFESISFSCMNKDVGARIANKMGELITVDALKSDRESPQLKTGCFSSNEDEFQFGPWLRSITSRGGRKRESGIPHSEALDEDDDDEPEDSLHIGRRPKELPMVLVIRNLVHLMVTPISDTAISTSENICSSIT</sequence>
<accession>A0A7N2R3D0</accession>
<evidence type="ECO:0000256" key="8">
    <source>
        <dbReference type="ARBA" id="ARBA00022989"/>
    </source>
</evidence>
<dbReference type="PANTHER" id="PTHR11972">
    <property type="entry name" value="NADPH OXIDASE"/>
    <property type="match status" value="1"/>
</dbReference>
<feature type="transmembrane region" description="Helical" evidence="16">
    <location>
        <begin position="594"/>
        <end position="613"/>
    </location>
</feature>
<dbReference type="InterPro" id="IPR013130">
    <property type="entry name" value="Fe3_Rdtase_TM_dom"/>
</dbReference>
<comment type="subcellular location">
    <subcellularLocation>
        <location evidence="2">Membrane</location>
        <topology evidence="2">Multi-pass membrane protein</topology>
    </subcellularLocation>
</comment>
<evidence type="ECO:0000256" key="13">
    <source>
        <dbReference type="ARBA" id="ARBA00050970"/>
    </source>
</evidence>
<name>A0A7N2R3D0_QUELO</name>
<evidence type="ECO:0000256" key="6">
    <source>
        <dbReference type="ARBA" id="ARBA00022723"/>
    </source>
</evidence>
<proteinExistence type="inferred from homology"/>
<feature type="transmembrane region" description="Helical" evidence="16">
    <location>
        <begin position="71"/>
        <end position="91"/>
    </location>
</feature>
<dbReference type="SFLD" id="SFLDG01168">
    <property type="entry name" value="Ferric_reductase_subgroup_(FRE"/>
    <property type="match status" value="1"/>
</dbReference>
<evidence type="ECO:0000256" key="10">
    <source>
        <dbReference type="ARBA" id="ARBA00023004"/>
    </source>
</evidence>
<dbReference type="InterPro" id="IPR013121">
    <property type="entry name" value="Fe_red_NAD-bd_6"/>
</dbReference>
<feature type="transmembrane region" description="Helical" evidence="16">
    <location>
        <begin position="130"/>
        <end position="153"/>
    </location>
</feature>
<feature type="compositionally biased region" description="Acidic residues" evidence="15">
    <location>
        <begin position="781"/>
        <end position="790"/>
    </location>
</feature>
<dbReference type="EnsemblPlants" id="QL04p054333:mrna">
    <property type="protein sequence ID" value="QL04p054333:mrna"/>
    <property type="gene ID" value="QL04p054333"/>
</dbReference>
<dbReference type="InterPro" id="IPR039261">
    <property type="entry name" value="FNR_nucleotide-bd"/>
</dbReference>
<dbReference type="FunCoup" id="A0A7N2R3D0">
    <property type="interactions" value="61"/>
</dbReference>
<keyword evidence="4" id="KW-0813">Transport</keyword>
<keyword evidence="6" id="KW-0479">Metal-binding</keyword>
<feature type="transmembrane region" description="Helical" evidence="16">
    <location>
        <begin position="291"/>
        <end position="319"/>
    </location>
</feature>
<dbReference type="PANTHER" id="PTHR11972:SF41">
    <property type="entry name" value="FERRIC REDUCTION OXIDASE 2"/>
    <property type="match status" value="1"/>
</dbReference>
<dbReference type="Gene3D" id="3.40.50.80">
    <property type="entry name" value="Nucleotide-binding domain of ferredoxin-NADP reductase (FNR) module"/>
    <property type="match status" value="1"/>
</dbReference>
<dbReference type="OMA" id="GHMVIAI"/>
<evidence type="ECO:0000256" key="15">
    <source>
        <dbReference type="SAM" id="MobiDB-lite"/>
    </source>
</evidence>
<evidence type="ECO:0000256" key="5">
    <source>
        <dbReference type="ARBA" id="ARBA00022692"/>
    </source>
</evidence>
<feature type="transmembrane region" description="Helical" evidence="16">
    <location>
        <begin position="21"/>
        <end position="41"/>
    </location>
</feature>
<dbReference type="Pfam" id="PF01794">
    <property type="entry name" value="Ferric_reduct"/>
    <property type="match status" value="1"/>
</dbReference>
<dbReference type="InterPro" id="IPR017927">
    <property type="entry name" value="FAD-bd_FR_type"/>
</dbReference>
<keyword evidence="10" id="KW-0408">Iron</keyword>
<evidence type="ECO:0000256" key="9">
    <source>
        <dbReference type="ARBA" id="ARBA00023002"/>
    </source>
</evidence>
<keyword evidence="11" id="KW-0406">Ion transport</keyword>
<feature type="transmembrane region" description="Helical" evidence="16">
    <location>
        <begin position="174"/>
        <end position="194"/>
    </location>
</feature>
<reference evidence="18" key="2">
    <citation type="submission" date="2021-01" db="UniProtKB">
        <authorList>
            <consortium name="EnsemblPlants"/>
        </authorList>
    </citation>
    <scope>IDENTIFICATION</scope>
</reference>
<dbReference type="EC" id="1.16.1.7" evidence="14"/>
<dbReference type="GO" id="GO:0005886">
    <property type="term" value="C:plasma membrane"/>
    <property type="evidence" value="ECO:0007669"/>
    <property type="project" value="TreeGrafter"/>
</dbReference>
<keyword evidence="5 16" id="KW-0812">Transmembrane</keyword>
<dbReference type="CDD" id="cd06186">
    <property type="entry name" value="NOX_Duox_like_FAD_NADP"/>
    <property type="match status" value="1"/>
</dbReference>
<keyword evidence="19" id="KW-1185">Reference proteome</keyword>
<evidence type="ECO:0000256" key="2">
    <source>
        <dbReference type="ARBA" id="ARBA00004141"/>
    </source>
</evidence>
<evidence type="ECO:0000256" key="12">
    <source>
        <dbReference type="ARBA" id="ARBA00023136"/>
    </source>
</evidence>
<keyword evidence="9" id="KW-0560">Oxidoreductase</keyword>
<comment type="cofactor">
    <cofactor evidence="1">
        <name>FAD</name>
        <dbReference type="ChEBI" id="CHEBI:57692"/>
    </cofactor>
</comment>
<dbReference type="InParanoid" id="A0A7N2R3D0"/>
<evidence type="ECO:0000313" key="19">
    <source>
        <dbReference type="Proteomes" id="UP000594261"/>
    </source>
</evidence>
<dbReference type="AlphaFoldDB" id="A0A7N2R3D0"/>
<dbReference type="EMBL" id="LRBV02000004">
    <property type="status" value="NOT_ANNOTATED_CDS"/>
    <property type="molecule type" value="Genomic_DNA"/>
</dbReference>
<comment type="catalytic activity">
    <reaction evidence="13">
        <text>2 a Fe(II)-siderophore + NAD(+) + H(+) = 2 a Fe(III)-siderophore + NADH</text>
        <dbReference type="Rhea" id="RHEA:15061"/>
        <dbReference type="Rhea" id="RHEA-COMP:11342"/>
        <dbReference type="Rhea" id="RHEA-COMP:11344"/>
        <dbReference type="ChEBI" id="CHEBI:15378"/>
        <dbReference type="ChEBI" id="CHEBI:29033"/>
        <dbReference type="ChEBI" id="CHEBI:29034"/>
        <dbReference type="ChEBI" id="CHEBI:57540"/>
        <dbReference type="ChEBI" id="CHEBI:57945"/>
        <dbReference type="EC" id="1.16.1.7"/>
    </reaction>
</comment>
<organism evidence="18 19">
    <name type="scientific">Quercus lobata</name>
    <name type="common">Valley oak</name>
    <dbReference type="NCBI Taxonomy" id="97700"/>
    <lineage>
        <taxon>Eukaryota</taxon>
        <taxon>Viridiplantae</taxon>
        <taxon>Streptophyta</taxon>
        <taxon>Embryophyta</taxon>
        <taxon>Tracheophyta</taxon>
        <taxon>Spermatophyta</taxon>
        <taxon>Magnoliopsida</taxon>
        <taxon>eudicotyledons</taxon>
        <taxon>Gunneridae</taxon>
        <taxon>Pentapetalae</taxon>
        <taxon>rosids</taxon>
        <taxon>fabids</taxon>
        <taxon>Fagales</taxon>
        <taxon>Fagaceae</taxon>
        <taxon>Quercus</taxon>
    </lineage>
</organism>
<feature type="transmembrane region" description="Helical" evidence="16">
    <location>
        <begin position="549"/>
        <end position="574"/>
    </location>
</feature>
<dbReference type="InterPro" id="IPR013112">
    <property type="entry name" value="FAD-bd_8"/>
</dbReference>
<evidence type="ECO:0000256" key="7">
    <source>
        <dbReference type="ARBA" id="ARBA00022982"/>
    </source>
</evidence>
<dbReference type="SFLD" id="SFLDS00052">
    <property type="entry name" value="Ferric_Reductase_Domain"/>
    <property type="match status" value="1"/>
</dbReference>
<feature type="region of interest" description="Disordered" evidence="15">
    <location>
        <begin position="765"/>
        <end position="796"/>
    </location>
</feature>
<feature type="transmembrane region" description="Helical" evidence="16">
    <location>
        <begin position="214"/>
        <end position="239"/>
    </location>
</feature>
<evidence type="ECO:0000256" key="16">
    <source>
        <dbReference type="SAM" id="Phobius"/>
    </source>
</evidence>
<dbReference type="GO" id="GO:0046872">
    <property type="term" value="F:metal ion binding"/>
    <property type="evidence" value="ECO:0007669"/>
    <property type="project" value="UniProtKB-KW"/>
</dbReference>
<evidence type="ECO:0000256" key="4">
    <source>
        <dbReference type="ARBA" id="ARBA00022448"/>
    </source>
</evidence>
<evidence type="ECO:0000256" key="11">
    <source>
        <dbReference type="ARBA" id="ARBA00023065"/>
    </source>
</evidence>
<dbReference type="Proteomes" id="UP000594261">
    <property type="component" value="Chromosome 4"/>
</dbReference>
<evidence type="ECO:0000313" key="18">
    <source>
        <dbReference type="EnsemblPlants" id="QL04p054333:mrna"/>
    </source>
</evidence>
<feature type="domain" description="FAD-binding FR-type" evidence="17">
    <location>
        <begin position="328"/>
        <end position="433"/>
    </location>
</feature>
<reference evidence="18 19" key="1">
    <citation type="journal article" date="2016" name="G3 (Bethesda)">
        <title>First Draft Assembly and Annotation of the Genome of a California Endemic Oak Quercus lobata Nee (Fagaceae).</title>
        <authorList>
            <person name="Sork V.L."/>
            <person name="Fitz-Gibbon S.T."/>
            <person name="Puiu D."/>
            <person name="Crepeau M."/>
            <person name="Gugger P.F."/>
            <person name="Sherman R."/>
            <person name="Stevens K."/>
            <person name="Langley C.H."/>
            <person name="Pellegrini M."/>
            <person name="Salzberg S.L."/>
        </authorList>
    </citation>
    <scope>NUCLEOTIDE SEQUENCE [LARGE SCALE GENOMIC DNA]</scope>
    <source>
        <strain evidence="18 19">cv. SW786</strain>
    </source>
</reference>